<dbReference type="EMBL" id="CAJNOR010000016">
    <property type="protein sequence ID" value="CAF0753880.1"/>
    <property type="molecule type" value="Genomic_DNA"/>
</dbReference>
<comment type="caution">
    <text evidence="3">The sequence shown here is derived from an EMBL/GenBank/DDBJ whole genome shotgun (WGS) entry which is preliminary data.</text>
</comment>
<protein>
    <recommendedName>
        <fullName evidence="2">Right handed beta helix domain-containing protein</fullName>
    </recommendedName>
</protein>
<dbReference type="AlphaFoldDB" id="A0A813PEL3"/>
<proteinExistence type="predicted"/>
<name>A0A813PEL3_ADIRI</name>
<evidence type="ECO:0000313" key="4">
    <source>
        <dbReference type="Proteomes" id="UP000663828"/>
    </source>
</evidence>
<dbReference type="InterPro" id="IPR012334">
    <property type="entry name" value="Pectin_lyas_fold"/>
</dbReference>
<dbReference type="Pfam" id="PF13229">
    <property type="entry name" value="Beta_helix"/>
    <property type="match status" value="1"/>
</dbReference>
<feature type="signal peptide" evidence="1">
    <location>
        <begin position="1"/>
        <end position="19"/>
    </location>
</feature>
<evidence type="ECO:0000256" key="1">
    <source>
        <dbReference type="SAM" id="SignalP"/>
    </source>
</evidence>
<dbReference type="PANTHER" id="PTHR36453:SF1">
    <property type="entry name" value="RIGHT HANDED BETA HELIX DOMAIN-CONTAINING PROTEIN"/>
    <property type="match status" value="1"/>
</dbReference>
<gene>
    <name evidence="3" type="ORF">XAT740_LOCUS573</name>
</gene>
<accession>A0A813PEL3</accession>
<keyword evidence="4" id="KW-1185">Reference proteome</keyword>
<dbReference type="Proteomes" id="UP000663828">
    <property type="component" value="Unassembled WGS sequence"/>
</dbReference>
<reference evidence="3" key="1">
    <citation type="submission" date="2021-02" db="EMBL/GenBank/DDBJ databases">
        <authorList>
            <person name="Nowell W R."/>
        </authorList>
    </citation>
    <scope>NUCLEOTIDE SEQUENCE</scope>
</reference>
<dbReference type="InterPro" id="IPR039448">
    <property type="entry name" value="Beta_helix"/>
</dbReference>
<keyword evidence="1" id="KW-0732">Signal</keyword>
<dbReference type="SMART" id="SM00710">
    <property type="entry name" value="PbH1"/>
    <property type="match status" value="8"/>
</dbReference>
<sequence length="705" mass="79263">MMMIFFVLIISNLLYTIHSIPPSLPSQLYVVPFRIFSEGNADGSVDRPYTSIQQALDHIDTDRKQRIIINLYPTYHFVNTITFTEQHSRIRLTTMNNEIASFYEKIAINDSEYSRLPHASISGGIPITGWTTTGGNIYTATVPQPIFVNQLFANNQRVSRTRLPLNQSYYFQYAAPLQDPNQARYGFQYDRGQFENWPLDDAMVVVYHSWTTSHHYIDRIDTTNRTIFFTNPSNSPIGTYVIQGQRRFHVENLCIWVPNSFCFVNATRTIYLMTDGSYDPTKVQIITPVEEFVVIIAGTDVTNPVSDIIIDNVVIEHNAWNIARTEQADYQAASFLTSAALYIANATSIVISDVQIRHTGTYGVWIKEGTTNINLMNSLISDTGAGGVRVGQMTAPVTTPTSSIQILSNEISYGGNVFPSGVGLLIHRATDVVAVDNSIHHQRYTGVSVGWEWGYNPSYTSNILIHSNYIYNTGEHILCDQGGIYTLGIQPGTVISNNVIKNVFSYAAYMWGIYLDEGSSEIVVANNVVYNIGWAGLFQHYGANNTIINNVFARTSLITPPQPDDPIPDGDLRIMLTENHLSWRFINNIVYDTYQGTNHSIFKSDSSNVSVIFNSNIYYNPFQTKLLFGIQQTSFEEWQKTGQDSNSTITDPLFVGDVNQCDFFTVQSNSPAAKLGFKNITKLPKWSLGCGIDNSNESSNQFYHW</sequence>
<dbReference type="SUPFAM" id="SSF51126">
    <property type="entry name" value="Pectin lyase-like"/>
    <property type="match status" value="1"/>
</dbReference>
<dbReference type="InterPro" id="IPR011050">
    <property type="entry name" value="Pectin_lyase_fold/virulence"/>
</dbReference>
<evidence type="ECO:0000259" key="2">
    <source>
        <dbReference type="Pfam" id="PF13229"/>
    </source>
</evidence>
<dbReference type="Gene3D" id="2.160.20.10">
    <property type="entry name" value="Single-stranded right-handed beta-helix, Pectin lyase-like"/>
    <property type="match status" value="2"/>
</dbReference>
<feature type="chain" id="PRO_5032953167" description="Right handed beta helix domain-containing protein" evidence="1">
    <location>
        <begin position="20"/>
        <end position="705"/>
    </location>
</feature>
<organism evidence="3 4">
    <name type="scientific">Adineta ricciae</name>
    <name type="common">Rotifer</name>
    <dbReference type="NCBI Taxonomy" id="249248"/>
    <lineage>
        <taxon>Eukaryota</taxon>
        <taxon>Metazoa</taxon>
        <taxon>Spiralia</taxon>
        <taxon>Gnathifera</taxon>
        <taxon>Rotifera</taxon>
        <taxon>Eurotatoria</taxon>
        <taxon>Bdelloidea</taxon>
        <taxon>Adinetida</taxon>
        <taxon>Adinetidae</taxon>
        <taxon>Adineta</taxon>
    </lineage>
</organism>
<evidence type="ECO:0000313" key="3">
    <source>
        <dbReference type="EMBL" id="CAF0753880.1"/>
    </source>
</evidence>
<feature type="domain" description="Right handed beta helix" evidence="2">
    <location>
        <begin position="400"/>
        <end position="552"/>
    </location>
</feature>
<dbReference type="InterPro" id="IPR006626">
    <property type="entry name" value="PbH1"/>
</dbReference>
<dbReference type="PANTHER" id="PTHR36453">
    <property type="entry name" value="SECRETED PROTEIN-RELATED"/>
    <property type="match status" value="1"/>
</dbReference>